<protein>
    <submittedName>
        <fullName evidence="2">Uncharacterized protein</fullName>
    </submittedName>
</protein>
<evidence type="ECO:0000313" key="3">
    <source>
        <dbReference type="Proteomes" id="UP000299102"/>
    </source>
</evidence>
<keyword evidence="3" id="KW-1185">Reference proteome</keyword>
<dbReference type="Proteomes" id="UP000299102">
    <property type="component" value="Unassembled WGS sequence"/>
</dbReference>
<dbReference type="AlphaFoldDB" id="A0A4C1USK8"/>
<sequence length="93" mass="10599">MVTHIKRFKTDNTQNEGRPSLSQSIPPNPLIKEFASLPYELAVSQATSIIRSLTIQAAKTKRLKRTRGTLVEISTCWMISLRARWRGNLPKLH</sequence>
<name>A0A4C1USK8_EUMVA</name>
<comment type="caution">
    <text evidence="2">The sequence shown here is derived from an EMBL/GenBank/DDBJ whole genome shotgun (WGS) entry which is preliminary data.</text>
</comment>
<feature type="region of interest" description="Disordered" evidence="1">
    <location>
        <begin position="1"/>
        <end position="27"/>
    </location>
</feature>
<dbReference type="EMBL" id="BGZK01000211">
    <property type="protein sequence ID" value="GBP28794.1"/>
    <property type="molecule type" value="Genomic_DNA"/>
</dbReference>
<reference evidence="2 3" key="1">
    <citation type="journal article" date="2019" name="Commun. Biol.">
        <title>The bagworm genome reveals a unique fibroin gene that provides high tensile strength.</title>
        <authorList>
            <person name="Kono N."/>
            <person name="Nakamura H."/>
            <person name="Ohtoshi R."/>
            <person name="Tomita M."/>
            <person name="Numata K."/>
            <person name="Arakawa K."/>
        </authorList>
    </citation>
    <scope>NUCLEOTIDE SEQUENCE [LARGE SCALE GENOMIC DNA]</scope>
</reference>
<proteinExistence type="predicted"/>
<accession>A0A4C1USK8</accession>
<gene>
    <name evidence="2" type="ORF">EVAR_19838_1</name>
</gene>
<evidence type="ECO:0000313" key="2">
    <source>
        <dbReference type="EMBL" id="GBP28794.1"/>
    </source>
</evidence>
<feature type="compositionally biased region" description="Polar residues" evidence="1">
    <location>
        <begin position="11"/>
        <end position="25"/>
    </location>
</feature>
<evidence type="ECO:0000256" key="1">
    <source>
        <dbReference type="SAM" id="MobiDB-lite"/>
    </source>
</evidence>
<organism evidence="2 3">
    <name type="scientific">Eumeta variegata</name>
    <name type="common">Bagworm moth</name>
    <name type="synonym">Eumeta japonica</name>
    <dbReference type="NCBI Taxonomy" id="151549"/>
    <lineage>
        <taxon>Eukaryota</taxon>
        <taxon>Metazoa</taxon>
        <taxon>Ecdysozoa</taxon>
        <taxon>Arthropoda</taxon>
        <taxon>Hexapoda</taxon>
        <taxon>Insecta</taxon>
        <taxon>Pterygota</taxon>
        <taxon>Neoptera</taxon>
        <taxon>Endopterygota</taxon>
        <taxon>Lepidoptera</taxon>
        <taxon>Glossata</taxon>
        <taxon>Ditrysia</taxon>
        <taxon>Tineoidea</taxon>
        <taxon>Psychidae</taxon>
        <taxon>Oiketicinae</taxon>
        <taxon>Eumeta</taxon>
    </lineage>
</organism>